<feature type="transmembrane region" description="Helical" evidence="1">
    <location>
        <begin position="74"/>
        <end position="91"/>
    </location>
</feature>
<name>A0A2N3HN57_9FLAO</name>
<proteinExistence type="predicted"/>
<sequence>MKTKNFLVSGIAGGFTAFIVGWLLYGILFKDSFPQPAEDSNSMILIALGSLTFGLLIAYIFVKWAQISSVATGSKAGAIIALFLSLYYNFFNMAMSEEVTYQMFALDLALSIVMGAIVGAIIAMVNGKLG</sequence>
<dbReference type="OrthoDB" id="1437499at2"/>
<dbReference type="EMBL" id="PJEO01000014">
    <property type="protein sequence ID" value="PKQ46375.1"/>
    <property type="molecule type" value="Genomic_DNA"/>
</dbReference>
<dbReference type="AlphaFoldDB" id="A0A2N3HN57"/>
<keyword evidence="3" id="KW-1185">Reference proteome</keyword>
<keyword evidence="1" id="KW-1133">Transmembrane helix</keyword>
<keyword evidence="1" id="KW-0812">Transmembrane</keyword>
<feature type="transmembrane region" description="Helical" evidence="1">
    <location>
        <begin position="40"/>
        <end position="62"/>
    </location>
</feature>
<protein>
    <recommendedName>
        <fullName evidence="4">DUF1761 domain-containing protein</fullName>
    </recommendedName>
</protein>
<evidence type="ECO:0008006" key="4">
    <source>
        <dbReference type="Google" id="ProtNLM"/>
    </source>
</evidence>
<dbReference type="Proteomes" id="UP000233435">
    <property type="component" value="Unassembled WGS sequence"/>
</dbReference>
<feature type="transmembrane region" description="Helical" evidence="1">
    <location>
        <begin position="7"/>
        <end position="28"/>
    </location>
</feature>
<reference evidence="2 3" key="1">
    <citation type="submission" date="2017-12" db="EMBL/GenBank/DDBJ databases">
        <title>Confluentibacter flavum sp. nov., isolated from the saline lake.</title>
        <authorList>
            <person name="Yu L."/>
        </authorList>
    </citation>
    <scope>NUCLEOTIDE SEQUENCE [LARGE SCALE GENOMIC DNA]</scope>
    <source>
        <strain evidence="2 3">3B</strain>
    </source>
</reference>
<keyword evidence="1" id="KW-0472">Membrane</keyword>
<accession>A0A2N3HN57</accession>
<dbReference type="RefSeq" id="WP_106658651.1">
    <property type="nucleotide sequence ID" value="NZ_PJEO01000014.1"/>
</dbReference>
<evidence type="ECO:0000313" key="2">
    <source>
        <dbReference type="EMBL" id="PKQ46375.1"/>
    </source>
</evidence>
<evidence type="ECO:0000313" key="3">
    <source>
        <dbReference type="Proteomes" id="UP000233435"/>
    </source>
</evidence>
<organism evidence="2 3">
    <name type="scientific">Confluentibacter flavum</name>
    <dbReference type="NCBI Taxonomy" id="1909700"/>
    <lineage>
        <taxon>Bacteria</taxon>
        <taxon>Pseudomonadati</taxon>
        <taxon>Bacteroidota</taxon>
        <taxon>Flavobacteriia</taxon>
        <taxon>Flavobacteriales</taxon>
        <taxon>Flavobacteriaceae</taxon>
        <taxon>Confluentibacter</taxon>
    </lineage>
</organism>
<feature type="transmembrane region" description="Helical" evidence="1">
    <location>
        <begin position="103"/>
        <end position="125"/>
    </location>
</feature>
<comment type="caution">
    <text evidence="2">The sequence shown here is derived from an EMBL/GenBank/DDBJ whole genome shotgun (WGS) entry which is preliminary data.</text>
</comment>
<gene>
    <name evidence="2" type="ORF">CSW08_04230</name>
</gene>
<evidence type="ECO:0000256" key="1">
    <source>
        <dbReference type="SAM" id="Phobius"/>
    </source>
</evidence>